<feature type="domain" description="DUF4131" evidence="8">
    <location>
        <begin position="55"/>
        <end position="205"/>
    </location>
</feature>
<feature type="transmembrane region" description="Helical" evidence="6">
    <location>
        <begin position="352"/>
        <end position="369"/>
    </location>
</feature>
<evidence type="ECO:0000259" key="7">
    <source>
        <dbReference type="Pfam" id="PF03772"/>
    </source>
</evidence>
<proteinExistence type="predicted"/>
<dbReference type="AlphaFoldDB" id="A0A2T0W1K6"/>
<evidence type="ECO:0000259" key="8">
    <source>
        <dbReference type="Pfam" id="PF13567"/>
    </source>
</evidence>
<feature type="transmembrane region" description="Helical" evidence="6">
    <location>
        <begin position="375"/>
        <end position="394"/>
    </location>
</feature>
<feature type="domain" description="ComEC/Rec2-related protein" evidence="7">
    <location>
        <begin position="248"/>
        <end position="523"/>
    </location>
</feature>
<feature type="transmembrane region" description="Helical" evidence="6">
    <location>
        <begin position="496"/>
        <end position="520"/>
    </location>
</feature>
<dbReference type="Proteomes" id="UP000238007">
    <property type="component" value="Unassembled WGS sequence"/>
</dbReference>
<keyword evidence="5 6" id="KW-0472">Membrane</keyword>
<evidence type="ECO:0000256" key="1">
    <source>
        <dbReference type="ARBA" id="ARBA00004651"/>
    </source>
</evidence>
<evidence type="ECO:0000256" key="3">
    <source>
        <dbReference type="ARBA" id="ARBA00022692"/>
    </source>
</evidence>
<feature type="transmembrane region" description="Helical" evidence="6">
    <location>
        <begin position="527"/>
        <end position="543"/>
    </location>
</feature>
<feature type="transmembrane region" description="Helical" evidence="6">
    <location>
        <begin position="268"/>
        <end position="294"/>
    </location>
</feature>
<feature type="transmembrane region" description="Helical" evidence="6">
    <location>
        <begin position="461"/>
        <end position="484"/>
    </location>
</feature>
<dbReference type="GO" id="GO:0005886">
    <property type="term" value="C:plasma membrane"/>
    <property type="evidence" value="ECO:0007669"/>
    <property type="project" value="UniProtKB-SubCell"/>
</dbReference>
<name>A0A2T0W1K6_9RHOB</name>
<sequence length="711" mass="75857">MGDTKLRGKEQVRTAFLDVLLAQRGGLIGWVPVCLGIGIGTYFSLSQEPNQAIMVGVWLLAITLLWISRWVHPALAPVVVGCSLFLAGAGIAQWRTARVAEPVLSFRYYGPIEGRVVNIDRSASDAARLTLDNVVLARMSPARTPERVRVSVHGDQVIHSYQPDETLILTGHLSPPAGPAEPGGFDFQRHAWFLGLGAVGYTRTPVLRLAAPSDPTLAMRVFATRMKLSSFVQAAIPGEAGAFAAAIMTGDRSAMRQETLANLRAANLAHLLAISGLHMGLLTGFIFALVRYGLALSATISLRYQTKKIAAVCALVVGAFYLALSGGNVATERAFIMVAVMLVAVLLDRRALTLRAVAMAAIIVLLWQPEALTGPGFQMSFAATTALVVVFGALRRFDMSRWPKWLRAVFSVVLSSFVAGLATAPFAAAHFNQVAHFGLIANLLSVPLMGVLVMPAAVLAICLAPLGLSGVGFALMSVGLRWILWVAETVSGWDGAVGHIVAPGPWVLSLLAMGLLWGVLWQGKLRFAGVALVICAFVSWSQVTRPHLLISDSGALIGVLGPEGRALSKPTGDSFVARIWLENDGAVSDQEIAAGRPGYQREGRVVRVQVGEWTVLQVSGKTALAELDGCDGADVIVSNQKEVTDWPCIVFDIDQLRRTGALALDINERGDLVVTTAQEVTGVRPWNAGAELAGGQIILTQENKKGRQSDP</sequence>
<evidence type="ECO:0000313" key="9">
    <source>
        <dbReference type="EMBL" id="PRY78823.1"/>
    </source>
</evidence>
<feature type="transmembrane region" description="Helical" evidence="6">
    <location>
        <begin position="228"/>
        <end position="248"/>
    </location>
</feature>
<evidence type="ECO:0000313" key="10">
    <source>
        <dbReference type="Proteomes" id="UP000238007"/>
    </source>
</evidence>
<comment type="subcellular location">
    <subcellularLocation>
        <location evidence="1">Cell membrane</location>
        <topology evidence="1">Multi-pass membrane protein</topology>
    </subcellularLocation>
</comment>
<keyword evidence="3 6" id="KW-0812">Transmembrane</keyword>
<evidence type="ECO:0000256" key="4">
    <source>
        <dbReference type="ARBA" id="ARBA00022989"/>
    </source>
</evidence>
<dbReference type="NCBIfam" id="TIGR00360">
    <property type="entry name" value="ComEC_N-term"/>
    <property type="match status" value="1"/>
</dbReference>
<gene>
    <name evidence="9" type="ORF">CLV80_103149</name>
</gene>
<dbReference type="InterPro" id="IPR025405">
    <property type="entry name" value="DUF4131"/>
</dbReference>
<dbReference type="EMBL" id="PVTP01000003">
    <property type="protein sequence ID" value="PRY78823.1"/>
    <property type="molecule type" value="Genomic_DNA"/>
</dbReference>
<dbReference type="PANTHER" id="PTHR30619">
    <property type="entry name" value="DNA INTERNALIZATION/COMPETENCE PROTEIN COMEC/REC2"/>
    <property type="match status" value="1"/>
</dbReference>
<dbReference type="InterPro" id="IPR004477">
    <property type="entry name" value="ComEC_N"/>
</dbReference>
<dbReference type="RefSeq" id="WP_106355653.1">
    <property type="nucleotide sequence ID" value="NZ_PVTP01000003.1"/>
</dbReference>
<feature type="transmembrane region" description="Helical" evidence="6">
    <location>
        <begin position="52"/>
        <end position="68"/>
    </location>
</feature>
<keyword evidence="10" id="KW-1185">Reference proteome</keyword>
<organism evidence="9 10">
    <name type="scientific">Yoonia maritima</name>
    <dbReference type="NCBI Taxonomy" id="1435347"/>
    <lineage>
        <taxon>Bacteria</taxon>
        <taxon>Pseudomonadati</taxon>
        <taxon>Pseudomonadota</taxon>
        <taxon>Alphaproteobacteria</taxon>
        <taxon>Rhodobacterales</taxon>
        <taxon>Paracoccaceae</taxon>
        <taxon>Yoonia</taxon>
    </lineage>
</organism>
<dbReference type="Pfam" id="PF13567">
    <property type="entry name" value="DUF4131"/>
    <property type="match status" value="1"/>
</dbReference>
<protein>
    <submittedName>
        <fullName evidence="9">Competence protein ComEC</fullName>
    </submittedName>
</protein>
<reference evidence="9 10" key="1">
    <citation type="submission" date="2018-03" db="EMBL/GenBank/DDBJ databases">
        <title>Genomic Encyclopedia of Archaeal and Bacterial Type Strains, Phase II (KMG-II): from individual species to whole genera.</title>
        <authorList>
            <person name="Goeker M."/>
        </authorList>
    </citation>
    <scope>NUCLEOTIDE SEQUENCE [LARGE SCALE GENOMIC DNA]</scope>
    <source>
        <strain evidence="9 10">DSM 101533</strain>
    </source>
</reference>
<evidence type="ECO:0000256" key="6">
    <source>
        <dbReference type="SAM" id="Phobius"/>
    </source>
</evidence>
<keyword evidence="4 6" id="KW-1133">Transmembrane helix</keyword>
<accession>A0A2T0W1K6</accession>
<dbReference type="Pfam" id="PF03772">
    <property type="entry name" value="Competence"/>
    <property type="match status" value="1"/>
</dbReference>
<evidence type="ECO:0000256" key="5">
    <source>
        <dbReference type="ARBA" id="ARBA00023136"/>
    </source>
</evidence>
<feature type="transmembrane region" description="Helical" evidence="6">
    <location>
        <begin position="27"/>
        <end position="45"/>
    </location>
</feature>
<dbReference type="OrthoDB" id="9790149at2"/>
<feature type="transmembrane region" description="Helical" evidence="6">
    <location>
        <begin position="306"/>
        <end position="324"/>
    </location>
</feature>
<evidence type="ECO:0000256" key="2">
    <source>
        <dbReference type="ARBA" id="ARBA00022475"/>
    </source>
</evidence>
<keyword evidence="2" id="KW-1003">Cell membrane</keyword>
<feature type="transmembrane region" description="Helical" evidence="6">
    <location>
        <begin position="434"/>
        <end position="454"/>
    </location>
</feature>
<comment type="caution">
    <text evidence="9">The sequence shown here is derived from an EMBL/GenBank/DDBJ whole genome shotgun (WGS) entry which is preliminary data.</text>
</comment>
<dbReference type="InterPro" id="IPR052159">
    <property type="entry name" value="Competence_DNA_uptake"/>
</dbReference>
<dbReference type="PANTHER" id="PTHR30619:SF1">
    <property type="entry name" value="RECOMBINATION PROTEIN 2"/>
    <property type="match status" value="1"/>
</dbReference>
<feature type="transmembrane region" description="Helical" evidence="6">
    <location>
        <begin position="406"/>
        <end position="428"/>
    </location>
</feature>
<feature type="transmembrane region" description="Helical" evidence="6">
    <location>
        <begin position="74"/>
        <end position="92"/>
    </location>
</feature>